<proteinExistence type="predicted"/>
<organism evidence="1 2">
    <name type="scientific">Portunus trituberculatus</name>
    <name type="common">Swimming crab</name>
    <name type="synonym">Neptunus trituberculatus</name>
    <dbReference type="NCBI Taxonomy" id="210409"/>
    <lineage>
        <taxon>Eukaryota</taxon>
        <taxon>Metazoa</taxon>
        <taxon>Ecdysozoa</taxon>
        <taxon>Arthropoda</taxon>
        <taxon>Crustacea</taxon>
        <taxon>Multicrustacea</taxon>
        <taxon>Malacostraca</taxon>
        <taxon>Eumalacostraca</taxon>
        <taxon>Eucarida</taxon>
        <taxon>Decapoda</taxon>
        <taxon>Pleocyemata</taxon>
        <taxon>Brachyura</taxon>
        <taxon>Eubrachyura</taxon>
        <taxon>Portunoidea</taxon>
        <taxon>Portunidae</taxon>
        <taxon>Portuninae</taxon>
        <taxon>Portunus</taxon>
    </lineage>
</organism>
<gene>
    <name evidence="1" type="ORF">E2C01_027905</name>
</gene>
<protein>
    <submittedName>
        <fullName evidence="1">Uncharacterized protein</fullName>
    </submittedName>
</protein>
<comment type="caution">
    <text evidence="1">The sequence shown here is derived from an EMBL/GenBank/DDBJ whole genome shotgun (WGS) entry which is preliminary data.</text>
</comment>
<accession>A0A5B7ENG4</accession>
<keyword evidence="2" id="KW-1185">Reference proteome</keyword>
<dbReference type="Proteomes" id="UP000324222">
    <property type="component" value="Unassembled WGS sequence"/>
</dbReference>
<dbReference type="EMBL" id="VSRR010003070">
    <property type="protein sequence ID" value="MPC34513.1"/>
    <property type="molecule type" value="Genomic_DNA"/>
</dbReference>
<dbReference type="AlphaFoldDB" id="A0A5B7ENG4"/>
<evidence type="ECO:0000313" key="2">
    <source>
        <dbReference type="Proteomes" id="UP000324222"/>
    </source>
</evidence>
<sequence>MRAPSATLIIYSTDAELQKEFQQEDGAAPCLQAGCSQAQRSPLVPAINNGAADSIGLPRVLASDTRASPSNRDVR</sequence>
<evidence type="ECO:0000313" key="1">
    <source>
        <dbReference type="EMBL" id="MPC34513.1"/>
    </source>
</evidence>
<name>A0A5B7ENG4_PORTR</name>
<reference evidence="1 2" key="1">
    <citation type="submission" date="2019-05" db="EMBL/GenBank/DDBJ databases">
        <title>Another draft genome of Portunus trituberculatus and its Hox gene families provides insights of decapod evolution.</title>
        <authorList>
            <person name="Jeong J.-H."/>
            <person name="Song I."/>
            <person name="Kim S."/>
            <person name="Choi T."/>
            <person name="Kim D."/>
            <person name="Ryu S."/>
            <person name="Kim W."/>
        </authorList>
    </citation>
    <scope>NUCLEOTIDE SEQUENCE [LARGE SCALE GENOMIC DNA]</scope>
    <source>
        <tissue evidence="1">Muscle</tissue>
    </source>
</reference>